<keyword evidence="5" id="KW-1185">Reference proteome</keyword>
<sequence length="317" mass="34763">MTLDPQVRTLLDLLAKSKLPEMETLRPPAARKALTTRFLRARQAVGKLVPPEPVHRVEDRTIPVPDGEIQIRIYTPEGDGPHPALVFLHGGGFVLGGLESHDDICRALTNLTPCVVIAVNYRLAPEHKFPTGLHDAYAATRWVFNNAHDLSLDPTRIAIGGDSAGGNLATVITHLAHDSGDFRPCLQLLAYPSTLMSRDNESSQQYATGYYLTQGQLRYFGEHYTHTPEEFTNPLVSPYLRADLTGLPPAFLLTAECDPLRDEAEAYAQRLEQAGVPVTLTRYEGMIHGFLGMSAFLEKAYVALSDCAAALNSAFAK</sequence>
<dbReference type="EMBL" id="QGGL01000001">
    <property type="protein sequence ID" value="PWK16447.1"/>
    <property type="molecule type" value="Genomic_DNA"/>
</dbReference>
<gene>
    <name evidence="4" type="ORF">C7459_101311</name>
</gene>
<dbReference type="Proteomes" id="UP000245634">
    <property type="component" value="Unassembled WGS sequence"/>
</dbReference>
<dbReference type="RefSeq" id="WP_109685548.1">
    <property type="nucleotide sequence ID" value="NZ_QGGL01000001.1"/>
</dbReference>
<organism evidence="4 5">
    <name type="scientific">Tumebacillus permanentifrigoris</name>
    <dbReference type="NCBI Taxonomy" id="378543"/>
    <lineage>
        <taxon>Bacteria</taxon>
        <taxon>Bacillati</taxon>
        <taxon>Bacillota</taxon>
        <taxon>Bacilli</taxon>
        <taxon>Bacillales</taxon>
        <taxon>Alicyclobacillaceae</taxon>
        <taxon>Tumebacillus</taxon>
    </lineage>
</organism>
<name>A0A316DDY8_9BACL</name>
<dbReference type="GO" id="GO:0016787">
    <property type="term" value="F:hydrolase activity"/>
    <property type="evidence" value="ECO:0007669"/>
    <property type="project" value="UniProtKB-KW"/>
</dbReference>
<accession>A0A316DDY8</accession>
<dbReference type="PANTHER" id="PTHR48081">
    <property type="entry name" value="AB HYDROLASE SUPERFAMILY PROTEIN C4A8.06C"/>
    <property type="match status" value="1"/>
</dbReference>
<evidence type="ECO:0000256" key="2">
    <source>
        <dbReference type="ARBA" id="ARBA00022801"/>
    </source>
</evidence>
<dbReference type="OrthoDB" id="9815425at2"/>
<evidence type="ECO:0000313" key="5">
    <source>
        <dbReference type="Proteomes" id="UP000245634"/>
    </source>
</evidence>
<dbReference type="InterPro" id="IPR050300">
    <property type="entry name" value="GDXG_lipolytic_enzyme"/>
</dbReference>
<comment type="similarity">
    <text evidence="1">Belongs to the 'GDXG' lipolytic enzyme family.</text>
</comment>
<evidence type="ECO:0000313" key="4">
    <source>
        <dbReference type="EMBL" id="PWK16447.1"/>
    </source>
</evidence>
<dbReference type="PANTHER" id="PTHR48081:SF8">
    <property type="entry name" value="ALPHA_BETA HYDROLASE FOLD-3 DOMAIN-CONTAINING PROTEIN-RELATED"/>
    <property type="match status" value="1"/>
</dbReference>
<reference evidence="4 5" key="1">
    <citation type="submission" date="2018-05" db="EMBL/GenBank/DDBJ databases">
        <title>Genomic Encyclopedia of Type Strains, Phase IV (KMG-IV): sequencing the most valuable type-strain genomes for metagenomic binning, comparative biology and taxonomic classification.</title>
        <authorList>
            <person name="Goeker M."/>
        </authorList>
    </citation>
    <scope>NUCLEOTIDE SEQUENCE [LARGE SCALE GENOMIC DNA]</scope>
    <source>
        <strain evidence="4 5">DSM 18773</strain>
    </source>
</reference>
<dbReference type="Pfam" id="PF07859">
    <property type="entry name" value="Abhydrolase_3"/>
    <property type="match status" value="1"/>
</dbReference>
<dbReference type="InterPro" id="IPR013094">
    <property type="entry name" value="AB_hydrolase_3"/>
</dbReference>
<feature type="domain" description="Alpha/beta hydrolase fold-3" evidence="3">
    <location>
        <begin position="85"/>
        <end position="291"/>
    </location>
</feature>
<comment type="caution">
    <text evidence="4">The sequence shown here is derived from an EMBL/GenBank/DDBJ whole genome shotgun (WGS) entry which is preliminary data.</text>
</comment>
<keyword evidence="2" id="KW-0378">Hydrolase</keyword>
<dbReference type="InterPro" id="IPR029058">
    <property type="entry name" value="AB_hydrolase_fold"/>
</dbReference>
<evidence type="ECO:0000259" key="3">
    <source>
        <dbReference type="Pfam" id="PF07859"/>
    </source>
</evidence>
<evidence type="ECO:0000256" key="1">
    <source>
        <dbReference type="ARBA" id="ARBA00010515"/>
    </source>
</evidence>
<dbReference type="SUPFAM" id="SSF53474">
    <property type="entry name" value="alpha/beta-Hydrolases"/>
    <property type="match status" value="1"/>
</dbReference>
<dbReference type="FunFam" id="3.40.50.1820:FF:000089">
    <property type="entry name" value="Alpha/beta hydrolase"/>
    <property type="match status" value="1"/>
</dbReference>
<protein>
    <submittedName>
        <fullName evidence="4">Acetyl esterase</fullName>
    </submittedName>
</protein>
<dbReference type="Gene3D" id="3.40.50.1820">
    <property type="entry name" value="alpha/beta hydrolase"/>
    <property type="match status" value="1"/>
</dbReference>
<dbReference type="AlphaFoldDB" id="A0A316DDY8"/>
<proteinExistence type="inferred from homology"/>